<accession>A0A075AYQ5</accession>
<dbReference type="InterPro" id="IPR009447">
    <property type="entry name" value="PIGW/GWT1"/>
</dbReference>
<gene>
    <name evidence="10" type="ORF">O9G_000439</name>
</gene>
<dbReference type="Pfam" id="PF06423">
    <property type="entry name" value="GWT1"/>
    <property type="match status" value="2"/>
</dbReference>
<comment type="similarity">
    <text evidence="3">Belongs to the PIGW family.</text>
</comment>
<organism evidence="10 11">
    <name type="scientific">Rozella allomycis (strain CSF55)</name>
    <dbReference type="NCBI Taxonomy" id="988480"/>
    <lineage>
        <taxon>Eukaryota</taxon>
        <taxon>Fungi</taxon>
        <taxon>Fungi incertae sedis</taxon>
        <taxon>Cryptomycota</taxon>
        <taxon>Cryptomycota incertae sedis</taxon>
        <taxon>Rozella</taxon>
    </lineage>
</organism>
<evidence type="ECO:0000256" key="2">
    <source>
        <dbReference type="ARBA" id="ARBA00004687"/>
    </source>
</evidence>
<dbReference type="GO" id="GO:0006506">
    <property type="term" value="P:GPI anchor biosynthetic process"/>
    <property type="evidence" value="ECO:0007669"/>
    <property type="project" value="UniProtKB-UniPathway"/>
</dbReference>
<proteinExistence type="inferred from homology"/>
<keyword evidence="6 9" id="KW-0812">Transmembrane</keyword>
<dbReference type="OMA" id="IVCWIAK"/>
<name>A0A075AYQ5_ROZAC</name>
<dbReference type="GO" id="GO:0032216">
    <property type="term" value="F:glucosaminyl-phosphatidylinositol O-acyltransferase activity"/>
    <property type="evidence" value="ECO:0007669"/>
    <property type="project" value="TreeGrafter"/>
</dbReference>
<evidence type="ECO:0000256" key="1">
    <source>
        <dbReference type="ARBA" id="ARBA00004141"/>
    </source>
</evidence>
<sequence length="284" mass="31723">MLTTKPFITAYRAMMMLLTCICILAVDFKIFPRRLAKTELYGTSLVDILYLIKQMDLGVGSVVFSGGVVSAKSIVQDKILGWRIIKRGATKSIPVLVLGLIRMLSVKGLDYQEHVSEYGVHWNFFFTLGFLQIFVAIVQAFVSPKYFVKFSIVLMGVLEVCLRRRGNVLLSDDRSDIFLMNKEGITSLFGYLCIYLTACKLGSVLNDTASGSFDYFLPSSYECSILGAVNRHQLLTFLLANVLTGLINMNMQTLLASDNVAIAVVSVYMIIVCWIAKKVDEKLK</sequence>
<dbReference type="PANTHER" id="PTHR20661:SF0">
    <property type="entry name" value="PHOSPHATIDYLINOSITOL-GLYCAN BIOSYNTHESIS CLASS W PROTEIN"/>
    <property type="match status" value="1"/>
</dbReference>
<dbReference type="STRING" id="988480.A0A075AYQ5"/>
<dbReference type="GO" id="GO:0072659">
    <property type="term" value="P:protein localization to plasma membrane"/>
    <property type="evidence" value="ECO:0007669"/>
    <property type="project" value="TreeGrafter"/>
</dbReference>
<feature type="transmembrane region" description="Helical" evidence="9">
    <location>
        <begin position="260"/>
        <end position="276"/>
    </location>
</feature>
<evidence type="ECO:0000256" key="6">
    <source>
        <dbReference type="ARBA" id="ARBA00022692"/>
    </source>
</evidence>
<dbReference type="OrthoDB" id="15270at2759"/>
<dbReference type="AlphaFoldDB" id="A0A075AYQ5"/>
<dbReference type="HOGENOM" id="CLU_980566_0_0_1"/>
<keyword evidence="10" id="KW-0808">Transferase</keyword>
<dbReference type="UniPathway" id="UPA00196"/>
<dbReference type="GO" id="GO:0005783">
    <property type="term" value="C:endoplasmic reticulum"/>
    <property type="evidence" value="ECO:0007669"/>
    <property type="project" value="TreeGrafter"/>
</dbReference>
<evidence type="ECO:0000313" key="11">
    <source>
        <dbReference type="Proteomes" id="UP000030755"/>
    </source>
</evidence>
<keyword evidence="11" id="KW-1185">Reference proteome</keyword>
<evidence type="ECO:0000256" key="4">
    <source>
        <dbReference type="ARBA" id="ARBA00014495"/>
    </source>
</evidence>
<evidence type="ECO:0000256" key="9">
    <source>
        <dbReference type="SAM" id="Phobius"/>
    </source>
</evidence>
<keyword evidence="8 9" id="KW-0472">Membrane</keyword>
<dbReference type="GO" id="GO:0016020">
    <property type="term" value="C:membrane"/>
    <property type="evidence" value="ECO:0007669"/>
    <property type="project" value="UniProtKB-SubCell"/>
</dbReference>
<comment type="subcellular location">
    <subcellularLocation>
        <location evidence="1">Membrane</location>
        <topology evidence="1">Multi-pass membrane protein</topology>
    </subcellularLocation>
</comment>
<keyword evidence="5" id="KW-0337">GPI-anchor biosynthesis</keyword>
<evidence type="ECO:0000256" key="8">
    <source>
        <dbReference type="ARBA" id="ARBA00023136"/>
    </source>
</evidence>
<evidence type="ECO:0000256" key="3">
    <source>
        <dbReference type="ARBA" id="ARBA00007559"/>
    </source>
</evidence>
<comment type="pathway">
    <text evidence="2">Glycolipid biosynthesis; glycosylphosphatidylinositol-anchor biosynthesis.</text>
</comment>
<reference evidence="10 11" key="1">
    <citation type="journal article" date="2013" name="Curr. Biol.">
        <title>Shared signatures of parasitism and phylogenomics unite Cryptomycota and microsporidia.</title>
        <authorList>
            <person name="James T.Y."/>
            <person name="Pelin A."/>
            <person name="Bonen L."/>
            <person name="Ahrendt S."/>
            <person name="Sain D."/>
            <person name="Corradi N."/>
            <person name="Stajich J.E."/>
        </authorList>
    </citation>
    <scope>NUCLEOTIDE SEQUENCE [LARGE SCALE GENOMIC DNA]</scope>
    <source>
        <strain evidence="10 11">CSF55</strain>
    </source>
</reference>
<keyword evidence="10" id="KW-0012">Acyltransferase</keyword>
<dbReference type="Proteomes" id="UP000030755">
    <property type="component" value="Unassembled WGS sequence"/>
</dbReference>
<dbReference type="EMBL" id="KE561047">
    <property type="protein sequence ID" value="EPZ33664.1"/>
    <property type="molecule type" value="Genomic_DNA"/>
</dbReference>
<feature type="transmembrane region" description="Helical" evidence="9">
    <location>
        <begin position="12"/>
        <end position="31"/>
    </location>
</feature>
<protein>
    <recommendedName>
        <fullName evidence="4">GPI-anchored wall transfer protein 1</fullName>
    </recommendedName>
</protein>
<evidence type="ECO:0000256" key="7">
    <source>
        <dbReference type="ARBA" id="ARBA00022989"/>
    </source>
</evidence>
<evidence type="ECO:0000313" key="10">
    <source>
        <dbReference type="EMBL" id="EPZ33664.1"/>
    </source>
</evidence>
<feature type="transmembrane region" description="Helical" evidence="9">
    <location>
        <begin position="121"/>
        <end position="142"/>
    </location>
</feature>
<keyword evidence="7 9" id="KW-1133">Transmembrane helix</keyword>
<evidence type="ECO:0000256" key="5">
    <source>
        <dbReference type="ARBA" id="ARBA00022502"/>
    </source>
</evidence>
<dbReference type="PANTHER" id="PTHR20661">
    <property type="entry name" value="PHOSPHATIDYLINOSITOL-GLYCAN BIOSYNTHESIS CLASS W PROTEIN"/>
    <property type="match status" value="1"/>
</dbReference>